<comment type="caution">
    <text evidence="5">The sequence shown here is derived from an EMBL/GenBank/DDBJ whole genome shotgun (WGS) entry which is preliminary data.</text>
</comment>
<reference evidence="6" key="1">
    <citation type="journal article" date="2019" name="Int. J. Syst. Evol. Microbiol.">
        <title>The Global Catalogue of Microorganisms (GCM) 10K type strain sequencing project: providing services to taxonomists for standard genome sequencing and annotation.</title>
        <authorList>
            <consortium name="The Broad Institute Genomics Platform"/>
            <consortium name="The Broad Institute Genome Sequencing Center for Infectious Disease"/>
            <person name="Wu L."/>
            <person name="Ma J."/>
        </authorList>
    </citation>
    <scope>NUCLEOTIDE SEQUENCE [LARGE SCALE GENOMIC DNA]</scope>
    <source>
        <strain evidence="6">CGMCC 4.7177</strain>
    </source>
</reference>
<evidence type="ECO:0000313" key="5">
    <source>
        <dbReference type="EMBL" id="MFC4506915.1"/>
    </source>
</evidence>
<evidence type="ECO:0000313" key="6">
    <source>
        <dbReference type="Proteomes" id="UP001595839"/>
    </source>
</evidence>
<comment type="cofactor">
    <cofactor evidence="1">
        <name>pantetheine 4'-phosphate</name>
        <dbReference type="ChEBI" id="CHEBI:47942"/>
    </cofactor>
</comment>
<dbReference type="InterPro" id="IPR036736">
    <property type="entry name" value="ACP-like_sf"/>
</dbReference>
<dbReference type="Pfam" id="PF00501">
    <property type="entry name" value="AMP-binding"/>
    <property type="match status" value="2"/>
</dbReference>
<dbReference type="SUPFAM" id="SSF52777">
    <property type="entry name" value="CoA-dependent acyltransferases"/>
    <property type="match status" value="5"/>
</dbReference>
<name>A0ABV9B7C8_9ACTN</name>
<dbReference type="InterPro" id="IPR001242">
    <property type="entry name" value="Condensation_dom"/>
</dbReference>
<evidence type="ECO:0000259" key="4">
    <source>
        <dbReference type="PROSITE" id="PS50075"/>
    </source>
</evidence>
<dbReference type="InterPro" id="IPR020845">
    <property type="entry name" value="AMP-binding_CS"/>
</dbReference>
<dbReference type="InterPro" id="IPR000873">
    <property type="entry name" value="AMP-dep_synth/lig_dom"/>
</dbReference>
<dbReference type="PANTHER" id="PTHR45527:SF1">
    <property type="entry name" value="FATTY ACID SYNTHASE"/>
    <property type="match status" value="1"/>
</dbReference>
<dbReference type="PROSITE" id="PS00012">
    <property type="entry name" value="PHOSPHOPANTETHEINE"/>
    <property type="match status" value="2"/>
</dbReference>
<proteinExistence type="predicted"/>
<dbReference type="NCBIfam" id="NF003417">
    <property type="entry name" value="PRK04813.1"/>
    <property type="match status" value="2"/>
</dbReference>
<feature type="domain" description="Carrier" evidence="4">
    <location>
        <begin position="2027"/>
        <end position="2102"/>
    </location>
</feature>
<dbReference type="CDD" id="cd19540">
    <property type="entry name" value="LCL_NRPS-like"/>
    <property type="match status" value="1"/>
</dbReference>
<evidence type="ECO:0000256" key="3">
    <source>
        <dbReference type="ARBA" id="ARBA00022553"/>
    </source>
</evidence>
<dbReference type="InterPro" id="IPR020806">
    <property type="entry name" value="PKS_PP-bd"/>
</dbReference>
<dbReference type="Gene3D" id="1.10.1200.10">
    <property type="entry name" value="ACP-like"/>
    <property type="match status" value="2"/>
</dbReference>
<accession>A0ABV9B7C8</accession>
<dbReference type="EMBL" id="JBHSFK010000049">
    <property type="protein sequence ID" value="MFC4506915.1"/>
    <property type="molecule type" value="Genomic_DNA"/>
</dbReference>
<dbReference type="Gene3D" id="3.30.559.10">
    <property type="entry name" value="Chloramphenicol acetyltransferase-like domain"/>
    <property type="match status" value="3"/>
</dbReference>
<dbReference type="InterPro" id="IPR009081">
    <property type="entry name" value="PP-bd_ACP"/>
</dbReference>
<dbReference type="RefSeq" id="WP_381185260.1">
    <property type="nucleotide sequence ID" value="NZ_JBHSFK010000049.1"/>
</dbReference>
<dbReference type="CDD" id="cd05930">
    <property type="entry name" value="A_NRPS"/>
    <property type="match status" value="1"/>
</dbReference>
<dbReference type="InterPro" id="IPR010071">
    <property type="entry name" value="AA_adenyl_dom"/>
</dbReference>
<dbReference type="SUPFAM" id="SSF56801">
    <property type="entry name" value="Acetyl-CoA synthetase-like"/>
    <property type="match status" value="2"/>
</dbReference>
<keyword evidence="2" id="KW-0596">Phosphopantetheine</keyword>
<gene>
    <name evidence="5" type="ORF">ACFPIH_46990</name>
</gene>
<organism evidence="5 6">
    <name type="scientific">Streptomyces vulcanius</name>
    <dbReference type="NCBI Taxonomy" id="1441876"/>
    <lineage>
        <taxon>Bacteria</taxon>
        <taxon>Bacillati</taxon>
        <taxon>Actinomycetota</taxon>
        <taxon>Actinomycetes</taxon>
        <taxon>Kitasatosporales</taxon>
        <taxon>Streptomycetaceae</taxon>
        <taxon>Streptomyces</taxon>
    </lineage>
</organism>
<dbReference type="CDD" id="cd17646">
    <property type="entry name" value="A_NRPS_AB3403-like"/>
    <property type="match status" value="1"/>
</dbReference>
<dbReference type="InterPro" id="IPR025110">
    <property type="entry name" value="AMP-bd_C"/>
</dbReference>
<evidence type="ECO:0000256" key="2">
    <source>
        <dbReference type="ARBA" id="ARBA00022450"/>
    </source>
</evidence>
<dbReference type="PROSITE" id="PS50075">
    <property type="entry name" value="CARRIER"/>
    <property type="match status" value="2"/>
</dbReference>
<dbReference type="InterPro" id="IPR045851">
    <property type="entry name" value="AMP-bd_C_sf"/>
</dbReference>
<dbReference type="SUPFAM" id="SSF47336">
    <property type="entry name" value="ACP-like"/>
    <property type="match status" value="2"/>
</dbReference>
<dbReference type="Pfam" id="PF00668">
    <property type="entry name" value="Condensation"/>
    <property type="match status" value="2"/>
</dbReference>
<keyword evidence="6" id="KW-1185">Reference proteome</keyword>
<keyword evidence="3" id="KW-0597">Phosphoprotein</keyword>
<dbReference type="SMART" id="SM00823">
    <property type="entry name" value="PKS_PP"/>
    <property type="match status" value="2"/>
</dbReference>
<protein>
    <submittedName>
        <fullName evidence="5">Amino acid adenylation domain-containing protein</fullName>
    </submittedName>
</protein>
<feature type="non-terminal residue" evidence="5">
    <location>
        <position position="2163"/>
    </location>
</feature>
<evidence type="ECO:0000256" key="1">
    <source>
        <dbReference type="ARBA" id="ARBA00001957"/>
    </source>
</evidence>
<dbReference type="Pfam" id="PF13193">
    <property type="entry name" value="AMP-binding_C"/>
    <property type="match status" value="2"/>
</dbReference>
<dbReference type="NCBIfam" id="TIGR01733">
    <property type="entry name" value="AA-adenyl-dom"/>
    <property type="match status" value="2"/>
</dbReference>
<dbReference type="Pfam" id="PF00550">
    <property type="entry name" value="PP-binding"/>
    <property type="match status" value="2"/>
</dbReference>
<dbReference type="PANTHER" id="PTHR45527">
    <property type="entry name" value="NONRIBOSOMAL PEPTIDE SYNTHETASE"/>
    <property type="match status" value="1"/>
</dbReference>
<dbReference type="InterPro" id="IPR006162">
    <property type="entry name" value="Ppantetheine_attach_site"/>
</dbReference>
<dbReference type="Gene3D" id="3.40.50.980">
    <property type="match status" value="4"/>
</dbReference>
<dbReference type="Proteomes" id="UP001595839">
    <property type="component" value="Unassembled WGS sequence"/>
</dbReference>
<feature type="domain" description="Carrier" evidence="4">
    <location>
        <begin position="972"/>
        <end position="1047"/>
    </location>
</feature>
<dbReference type="Gene3D" id="2.30.38.10">
    <property type="entry name" value="Luciferase, Domain 3"/>
    <property type="match status" value="2"/>
</dbReference>
<dbReference type="Gene3D" id="3.30.300.30">
    <property type="match status" value="2"/>
</dbReference>
<dbReference type="InterPro" id="IPR023213">
    <property type="entry name" value="CAT-like_dom_sf"/>
</dbReference>
<dbReference type="Gene3D" id="3.30.559.30">
    <property type="entry name" value="Nonribosomal peptide synthetase, condensation domain"/>
    <property type="match status" value="2"/>
</dbReference>
<dbReference type="PROSITE" id="PS00455">
    <property type="entry name" value="AMP_BINDING"/>
    <property type="match status" value="2"/>
</dbReference>
<sequence length="2163" mass="234207">MSGSHGGRRELMAGQLGVWHAQQLNPDNPIYNMGEYIEIHGKVDTGLFEAAARRAVLEVDCFSLRFEGTADEVPRQYFDLRSDWLFHVIDVSGEEDPRSSAESWMRADMRRPVDLQGGELFTQAVFKMDEDLFFWYQRIHHIIADGLAGPRIASRVAAVYTALLAGEPLTDSALPSSSVLMDADADYRASAEFELDRQYWTERLSDRPQAVSLSGREPSITPHELTRHTLHIPPGAAAELRSSARRLGTSLSGLAIAASAAYLHRATGQEDVILGVPVMGRKSALRDIPGMTANIVPLRLTVQPKATVRELVKQVSRGMRDALRHQRYRYEDILRDLKLVGRSGLYPLLVNIVSFDYDLRFGDASGSAHGLGGINFNDLSISVYDRSSDGSMSVVVDANPDLYNRGAVHEHAAKFLDVMNWMAHSAAEERVHQITLMSRSEQRLVLEDWNDTAREVPAATLPELFQAQAARTPDAVAVVFEGVEVTYADLNARANRLARFLIDRGVGPESLVAVMMHRSVDLVVALLAVVKAGGAYVPVDPDYPAERITYLLADARPLLVLTSTDLASRLTAGEVSHLAVDDPRTITALGDIEDTDPTDTERRTTLLPAHPAYVIYTSGSTGQPKGVAVPHAGIVNWLTWMQGTYNLTASERVLQKTPFGFDVSVREFFWPLLQGATVVVAKPSGHRDPGYLAELIQRERVTIAHFVPSLLQAFLREPAAAACTDLRAVFCSGEALPSDIAGQFRNVLDVPLHNLYGPTEASVEVTAWTCDSDTSRSSVPIGRPVWNTQVYVLDAALRPVPVGVAGELYLAGIQLARGYLKRPGLTAERFVANPFSPGERMYRTGDLARWNVDGQLEYLGRTDDQVKVRGFRIELGEVEAALTAHSSVAQSVVVVREDRPGDKRLVGYLVPVSGPEGADVAGVRAHLGAMLPEYMVPSVLVVLDVLPLTVNGKLDRRALPAPDYEAVGGGRGPVTVQEELLCSVFAEVLGLPTVGVEDNFFELGGHSLLATRLVSRIRSVFGAEVPIRALFEAPTAAALAGRLTSSGARRQPLVRVERAERVPLSFAQQRLWFLGELEGPSATYNIPFALRLTGSLDVDALKAALRDLVGRHEVLRTVFATVDGQPYQQILSAEEASVSLAVEQVTDLESAINEVAGHRFDLATEIPFRAWLFEAGPHEHVLVIVVHHIAGDGWSLAPLTRDLSAAYTARSTGRTPEWATLSVQYADYSLWQRQLLGEEPDAASVLAQQLGYWREALADLPQELTLPFDRPRPTISSHQGGSVELTIDAHIHSALVELARAQGVTVFMVVQAALAVLLHRLGAGDDIPVGTPIAGRTDEALDDLVGFFVNTLVLRSDLSGDPTFLQLLARTREADLGAYTHQDVPFERLVEDLAPARSMARHPLFQVMLTLQNTAEARLDLPGLNIEALPAGVLPAKFDLDFQIAERITDGGTPAGLTGLIIYATDLFDPASAEAIARRFLMVLETATADPSVPVSRIDVLDTAERERILSGWNDTTHEVPRATLAELFEAQVTRTPDATAVVFDGSELTYAELNARANRLARVLVERGARPEERVAVMMDRSADLVVALLAVVKTGAAYVPIDPAYPADRITYMLNDAQPTVLVTHQAIRGAADDGVTRIVTDAPDTTAALSTMAGENLTHHERGAALLPAHPAYVIYTSGSTGRPKGVVVSHAAVSYYLNWATSAYPGLSGRTVLHSSTAFDLTVTPLYGTLISGGALHIADIRDGLPAELAPTFLKVTPSHLGLLSEEPAGSFARGDLVVGGESLTGEQLTRWRSAHHDVLITNEYGPTEAAVGCVTFTIRPGDPDVLGGVPIGHSVPNMRVFVLDAALRPVPPGVAGELYLAGVQLARGYLGRPGLTAERFVANPFSPGERMYRTGDLARWNVDGQLEYLGRTDDQVKVRGFRIELGEVEAALSAHPSVAQSVVVVREDRPGDKRLVGYFVPVSGPEGADVAGVRGHLLGVLPEYMVPSVLVVLDVLPLTVNGKLDRRALPAPDYEAVGGGRGPVTVQEELLCSVFAEVLGLPTVGVEDNFFELGGHSLLATRLVSRIRSVFGAEVPIRALFEAPTAAALAGRLTSSGARRQPLVRVERAERVPLSFAQQRLWFLGELEGPSATYNIPVAVRLTGDVDVEALRMALGDV</sequence>